<dbReference type="RefSeq" id="WP_190043367.1">
    <property type="nucleotide sequence ID" value="NZ_BNBE01000002.1"/>
</dbReference>
<dbReference type="EMBL" id="BNBE01000002">
    <property type="protein sequence ID" value="GHG13910.1"/>
    <property type="molecule type" value="Genomic_DNA"/>
</dbReference>
<name>A0A919ERJ2_STRFL</name>
<organism evidence="1 2">
    <name type="scientific">Streptomyces filamentosus</name>
    <name type="common">Streptomyces roseosporus</name>
    <dbReference type="NCBI Taxonomy" id="67294"/>
    <lineage>
        <taxon>Bacteria</taxon>
        <taxon>Bacillati</taxon>
        <taxon>Actinomycetota</taxon>
        <taxon>Actinomycetes</taxon>
        <taxon>Kitasatosporales</taxon>
        <taxon>Streptomycetaceae</taxon>
        <taxon>Streptomyces</taxon>
    </lineage>
</organism>
<reference evidence="1" key="2">
    <citation type="submission" date="2020-09" db="EMBL/GenBank/DDBJ databases">
        <authorList>
            <person name="Sun Q."/>
            <person name="Ohkuma M."/>
        </authorList>
    </citation>
    <scope>NUCLEOTIDE SEQUENCE</scope>
    <source>
        <strain evidence="1">JCM 4122</strain>
    </source>
</reference>
<dbReference type="AlphaFoldDB" id="A0A919ERJ2"/>
<gene>
    <name evidence="1" type="ORF">GCM10017667_55030</name>
</gene>
<proteinExistence type="predicted"/>
<dbReference type="Proteomes" id="UP000632849">
    <property type="component" value="Unassembled WGS sequence"/>
</dbReference>
<reference evidence="1" key="1">
    <citation type="journal article" date="2014" name="Int. J. Syst. Evol. Microbiol.">
        <title>Complete genome sequence of Corynebacterium casei LMG S-19264T (=DSM 44701T), isolated from a smear-ripened cheese.</title>
        <authorList>
            <consortium name="US DOE Joint Genome Institute (JGI-PGF)"/>
            <person name="Walter F."/>
            <person name="Albersmeier A."/>
            <person name="Kalinowski J."/>
            <person name="Ruckert C."/>
        </authorList>
    </citation>
    <scope>NUCLEOTIDE SEQUENCE</scope>
    <source>
        <strain evidence="1">JCM 4122</strain>
    </source>
</reference>
<keyword evidence="2" id="KW-1185">Reference proteome</keyword>
<sequence>MPANPPKRLLNDVRAALGLLDENGPLDAYRDASPVALSALQGRAVRAVRRLRDALSEDTGGYVDPIDWRQAQKDQQDDAQGLSLLIADTLRAQIPGAAYLVFHVDDSYDAETGRDLELHSVRAADGTVLHTFHDLLPVPDAGRHREIARAWRDARLPRTGQDLAGLMQPMRAAGLVLDDYPEQLHLYGHPVLGNDPEHVLCMLLSDSAHPEQWDLKDVFGPRLLRPYGTPLPT</sequence>
<protein>
    <submittedName>
        <fullName evidence="1">Uncharacterized protein</fullName>
    </submittedName>
</protein>
<evidence type="ECO:0000313" key="2">
    <source>
        <dbReference type="Proteomes" id="UP000632849"/>
    </source>
</evidence>
<accession>A0A919ERJ2</accession>
<evidence type="ECO:0000313" key="1">
    <source>
        <dbReference type="EMBL" id="GHG13910.1"/>
    </source>
</evidence>
<comment type="caution">
    <text evidence="1">The sequence shown here is derived from an EMBL/GenBank/DDBJ whole genome shotgun (WGS) entry which is preliminary data.</text>
</comment>